<reference evidence="2 3" key="1">
    <citation type="submission" date="2019-03" db="EMBL/GenBank/DDBJ databases">
        <title>Genomic Encyclopedia of Type Strains, Phase IV (KMG-IV): sequencing the most valuable type-strain genomes for metagenomic binning, comparative biology and taxonomic classification.</title>
        <authorList>
            <person name="Goeker M."/>
        </authorList>
    </citation>
    <scope>NUCLEOTIDE SEQUENCE [LARGE SCALE GENOMIC DNA]</scope>
    <source>
        <strain evidence="2 3">DSM 4868</strain>
    </source>
</reference>
<dbReference type="InterPro" id="IPR049100">
    <property type="entry name" value="TAGT"/>
</dbReference>
<name>A0A4R2KDM6_9RHOB</name>
<sequence>MRNRFPIYVVSKGRADRMITSRTLHYLGIPHFLIVETEEAGVYRTAAAGLGANVLALDPAYKSSYELCDNLGLSKSTGPGPARNFAWDHSVASGHEWHWVMDDNIRSFRRLHLSARIKVSDGAIFRAMEDFVQRYENVAMAGPNYSFFAISDHILPFTLNTRIYSCNLIRNNSPFRWRGRYNEDTILSLDMLKGGFCTILFNAFLQEKMATQVVTGGNTDDFYAVEGTLAKSAMLARVHPDVARVSRKFNRDHHHVDYRSFRRIPLVRSETEAVVEGNDDYGMRLVLSGSDQQIAPCEIPMKPFGRGSGSMQSDAPDCISAPSPMPGCGPFAAA</sequence>
<evidence type="ECO:0000313" key="3">
    <source>
        <dbReference type="Proteomes" id="UP000295142"/>
    </source>
</evidence>
<feature type="domain" description="TET-Associated Glycosyltransferase" evidence="1">
    <location>
        <begin position="5"/>
        <end position="217"/>
    </location>
</feature>
<keyword evidence="3" id="KW-1185">Reference proteome</keyword>
<proteinExistence type="predicted"/>
<gene>
    <name evidence="2" type="ORF">EV655_11021</name>
</gene>
<dbReference type="AlphaFoldDB" id="A0A4R2KDM6"/>
<dbReference type="RefSeq" id="WP_341540303.1">
    <property type="nucleotide sequence ID" value="NZ_SLWW01000010.1"/>
</dbReference>
<evidence type="ECO:0000313" key="2">
    <source>
        <dbReference type="EMBL" id="TCO70257.1"/>
    </source>
</evidence>
<accession>A0A4R2KDM6</accession>
<dbReference type="Pfam" id="PF20691">
    <property type="entry name" value="TAGT"/>
    <property type="match status" value="1"/>
</dbReference>
<evidence type="ECO:0000259" key="1">
    <source>
        <dbReference type="Pfam" id="PF20691"/>
    </source>
</evidence>
<comment type="caution">
    <text evidence="2">The sequence shown here is derived from an EMBL/GenBank/DDBJ whole genome shotgun (WGS) entry which is preliminary data.</text>
</comment>
<organism evidence="2 3">
    <name type="scientific">Rhodovulum euryhalinum</name>
    <dbReference type="NCBI Taxonomy" id="35805"/>
    <lineage>
        <taxon>Bacteria</taxon>
        <taxon>Pseudomonadati</taxon>
        <taxon>Pseudomonadota</taxon>
        <taxon>Alphaproteobacteria</taxon>
        <taxon>Rhodobacterales</taxon>
        <taxon>Paracoccaceae</taxon>
        <taxon>Rhodovulum</taxon>
    </lineage>
</organism>
<protein>
    <recommendedName>
        <fullName evidence="1">TET-Associated Glycosyltransferase domain-containing protein</fullName>
    </recommendedName>
</protein>
<dbReference type="Proteomes" id="UP000295142">
    <property type="component" value="Unassembled WGS sequence"/>
</dbReference>
<dbReference type="EMBL" id="SLWW01000010">
    <property type="protein sequence ID" value="TCO70257.1"/>
    <property type="molecule type" value="Genomic_DNA"/>
</dbReference>